<accession>A0A838XYD0</accession>
<organism evidence="1 2">
    <name type="scientific">SAR86 cluster bacterium</name>
    <dbReference type="NCBI Taxonomy" id="2030880"/>
    <lineage>
        <taxon>Bacteria</taxon>
        <taxon>Pseudomonadati</taxon>
        <taxon>Pseudomonadota</taxon>
        <taxon>Gammaproteobacteria</taxon>
        <taxon>SAR86 cluster</taxon>
    </lineage>
</organism>
<evidence type="ECO:0000313" key="1">
    <source>
        <dbReference type="EMBL" id="MBA4692906.1"/>
    </source>
</evidence>
<sequence>YLSEFSYATLKLVLEQFTDALLKDNLPVDIFYAEAIDSIDQFEWTNIFLSLDSRKEFVEYWKSLEVSKEIQSRLLEQSICQPSKMYRRYKVV</sequence>
<proteinExistence type="predicted"/>
<dbReference type="EMBL" id="JACETL010000056">
    <property type="protein sequence ID" value="MBA4692906.1"/>
    <property type="molecule type" value="Genomic_DNA"/>
</dbReference>
<reference evidence="1 2" key="1">
    <citation type="submission" date="2020-06" db="EMBL/GenBank/DDBJ databases">
        <title>Dysbiosis in marine aquaculture revealed through microbiome analysis: reverse ecology for environmental sustainability.</title>
        <authorList>
            <person name="Haro-Moreno J.M."/>
            <person name="Coutinho F.H."/>
            <person name="Zaragoza-Solas A."/>
            <person name="Picazo A."/>
            <person name="Almagro-Moreno S."/>
            <person name="Lopez-Perez M."/>
        </authorList>
    </citation>
    <scope>NUCLEOTIDE SEQUENCE [LARGE SCALE GENOMIC DNA]</scope>
    <source>
        <strain evidence="1">MCMED-G41</strain>
    </source>
</reference>
<comment type="caution">
    <text evidence="1">The sequence shown here is derived from an EMBL/GenBank/DDBJ whole genome shotgun (WGS) entry which is preliminary data.</text>
</comment>
<dbReference type="AlphaFoldDB" id="A0A838XYD0"/>
<protein>
    <submittedName>
        <fullName evidence="1">Uncharacterized protein</fullName>
    </submittedName>
</protein>
<gene>
    <name evidence="1" type="ORF">H2072_04080</name>
</gene>
<feature type="non-terminal residue" evidence="1">
    <location>
        <position position="1"/>
    </location>
</feature>
<evidence type="ECO:0000313" key="2">
    <source>
        <dbReference type="Proteomes" id="UP000551848"/>
    </source>
</evidence>
<name>A0A838XYD0_9GAMM</name>
<dbReference type="Proteomes" id="UP000551848">
    <property type="component" value="Unassembled WGS sequence"/>
</dbReference>